<dbReference type="InterPro" id="IPR000504">
    <property type="entry name" value="RRM_dom"/>
</dbReference>
<keyword evidence="1" id="KW-0694">RNA-binding</keyword>
<dbReference type="GO" id="GO:0071011">
    <property type="term" value="C:precatalytic spliceosome"/>
    <property type="evidence" value="ECO:0007669"/>
    <property type="project" value="TreeGrafter"/>
</dbReference>
<dbReference type="PANTHER" id="PTHR47330">
    <property type="entry name" value="POLY(U)-BINDING-SPLICING FACTOR PUF60-B-RELATED"/>
    <property type="match status" value="1"/>
</dbReference>
<dbReference type="GO" id="GO:0071013">
    <property type="term" value="C:catalytic step 2 spliceosome"/>
    <property type="evidence" value="ECO:0007669"/>
    <property type="project" value="TreeGrafter"/>
</dbReference>
<dbReference type="PANTHER" id="PTHR47330:SF1">
    <property type="entry name" value="POLY(U)-BINDING-SPLICING FACTOR PUF60"/>
    <property type="match status" value="1"/>
</dbReference>
<dbReference type="Gene3D" id="3.30.70.330">
    <property type="match status" value="2"/>
</dbReference>
<evidence type="ECO:0000259" key="2">
    <source>
        <dbReference type="PROSITE" id="PS50102"/>
    </source>
</evidence>
<feature type="domain" description="RRM" evidence="2">
    <location>
        <begin position="103"/>
        <end position="176"/>
    </location>
</feature>
<dbReference type="GO" id="GO:0006376">
    <property type="term" value="P:mRNA splice site recognition"/>
    <property type="evidence" value="ECO:0007669"/>
    <property type="project" value="TreeGrafter"/>
</dbReference>
<dbReference type="SMART" id="SM00360">
    <property type="entry name" value="RRM"/>
    <property type="match status" value="2"/>
</dbReference>
<organism evidence="3 4">
    <name type="scientific">Acrobeloides nanus</name>
    <dbReference type="NCBI Taxonomy" id="290746"/>
    <lineage>
        <taxon>Eukaryota</taxon>
        <taxon>Metazoa</taxon>
        <taxon>Ecdysozoa</taxon>
        <taxon>Nematoda</taxon>
        <taxon>Chromadorea</taxon>
        <taxon>Rhabditida</taxon>
        <taxon>Tylenchina</taxon>
        <taxon>Cephalobomorpha</taxon>
        <taxon>Cephaloboidea</taxon>
        <taxon>Cephalobidae</taxon>
        <taxon>Acrobeloides</taxon>
    </lineage>
</organism>
<dbReference type="WBParaSite" id="ACRNAN_scaffold3039.g23115.t1">
    <property type="protein sequence ID" value="ACRNAN_scaffold3039.g23115.t1"/>
    <property type="gene ID" value="ACRNAN_scaffold3039.g23115"/>
</dbReference>
<dbReference type="InterPro" id="IPR051974">
    <property type="entry name" value="PUF60_regulator"/>
</dbReference>
<protein>
    <submittedName>
        <fullName evidence="4">RRM domain-containing protein</fullName>
    </submittedName>
</protein>
<evidence type="ECO:0000256" key="1">
    <source>
        <dbReference type="PROSITE-ProRule" id="PRU00176"/>
    </source>
</evidence>
<dbReference type="InterPro" id="IPR012677">
    <property type="entry name" value="Nucleotide-bd_a/b_plait_sf"/>
</dbReference>
<evidence type="ECO:0000313" key="3">
    <source>
        <dbReference type="Proteomes" id="UP000887540"/>
    </source>
</evidence>
<keyword evidence="3" id="KW-1185">Reference proteome</keyword>
<sequence length="355" mass="39655">MNSPTNSLSNSQPTTSKVTVSMVAMPLLKQTGKVFIGPSARNEANSIGLGLSTLNKQQRKDLERATNYALGQSIRHRMLNRQITHQHHTQRISMYTHALSLMSKVYVGNVSFETRELNLREAFGVFGPIKHIHLSYDDVTGQHRGFAFVEYEFAEAAKLSTESMNGVFMTGRNLKVTPMCTEPSFSNPTDASFSYAIGNYDHSQSLWERSRLQAQPVIELIKQESKKYHRIYLAPIHPDLTEDDLKSIFKEFGEIVKCHFPKQPNGSGGHRGFGYIEFTTQNAVEEALKLNKLDLSGQTLYIGTCITPPGAYKFITAPIASNISTATPLSAGAMIDRIKEEALAEWKVRTVNSYD</sequence>
<dbReference type="GO" id="GO:0003723">
    <property type="term" value="F:RNA binding"/>
    <property type="evidence" value="ECO:0007669"/>
    <property type="project" value="UniProtKB-UniRule"/>
</dbReference>
<dbReference type="GO" id="GO:0000381">
    <property type="term" value="P:regulation of alternative mRNA splicing, via spliceosome"/>
    <property type="evidence" value="ECO:0007669"/>
    <property type="project" value="TreeGrafter"/>
</dbReference>
<name>A0A914DN31_9BILA</name>
<dbReference type="GO" id="GO:0000380">
    <property type="term" value="P:alternative mRNA splicing, via spliceosome"/>
    <property type="evidence" value="ECO:0007669"/>
    <property type="project" value="TreeGrafter"/>
</dbReference>
<proteinExistence type="predicted"/>
<dbReference type="SUPFAM" id="SSF54928">
    <property type="entry name" value="RNA-binding domain, RBD"/>
    <property type="match status" value="2"/>
</dbReference>
<reference evidence="4" key="1">
    <citation type="submission" date="2022-11" db="UniProtKB">
        <authorList>
            <consortium name="WormBaseParasite"/>
        </authorList>
    </citation>
    <scope>IDENTIFICATION</scope>
</reference>
<dbReference type="Proteomes" id="UP000887540">
    <property type="component" value="Unplaced"/>
</dbReference>
<accession>A0A914DN31</accession>
<dbReference type="PROSITE" id="PS50102">
    <property type="entry name" value="RRM"/>
    <property type="match status" value="2"/>
</dbReference>
<dbReference type="Pfam" id="PF00076">
    <property type="entry name" value="RRM_1"/>
    <property type="match status" value="2"/>
</dbReference>
<evidence type="ECO:0000313" key="4">
    <source>
        <dbReference type="WBParaSite" id="ACRNAN_scaffold3039.g23115.t1"/>
    </source>
</evidence>
<dbReference type="InterPro" id="IPR035979">
    <property type="entry name" value="RBD_domain_sf"/>
</dbReference>
<feature type="domain" description="RRM" evidence="2">
    <location>
        <begin position="229"/>
        <end position="307"/>
    </location>
</feature>
<dbReference type="AlphaFoldDB" id="A0A914DN31"/>